<feature type="signal peptide" evidence="1">
    <location>
        <begin position="1"/>
        <end position="24"/>
    </location>
</feature>
<protein>
    <recommendedName>
        <fullName evidence="4">Spore coat protein U domain-containing protein</fullName>
    </recommendedName>
</protein>
<evidence type="ECO:0000313" key="3">
    <source>
        <dbReference type="Proteomes" id="UP001429564"/>
    </source>
</evidence>
<dbReference type="EMBL" id="QHLQ01000011">
    <property type="protein sequence ID" value="NIZ61699.1"/>
    <property type="molecule type" value="Genomic_DNA"/>
</dbReference>
<organism evidence="2 3">
    <name type="scientific">Parasedimentitalea denitrificans</name>
    <dbReference type="NCBI Taxonomy" id="2211118"/>
    <lineage>
        <taxon>Bacteria</taxon>
        <taxon>Pseudomonadati</taxon>
        <taxon>Pseudomonadota</taxon>
        <taxon>Alphaproteobacteria</taxon>
        <taxon>Rhodobacterales</taxon>
        <taxon>Paracoccaceae</taxon>
        <taxon>Parasedimentitalea</taxon>
    </lineage>
</organism>
<evidence type="ECO:0008006" key="4">
    <source>
        <dbReference type="Google" id="ProtNLM"/>
    </source>
</evidence>
<keyword evidence="3" id="KW-1185">Reference proteome</keyword>
<sequence>MLTDYLKLAVVTLAVLACSKTSNAQSLSAPLNEAKARLVCGAGTLVSAKYIPGGLLEVTCQQNTTGDTTPTELQGTELTTANTTLGATAALFGLSVLVGDSNSGTTTTTTTN</sequence>
<comment type="caution">
    <text evidence="2">The sequence shown here is derived from an EMBL/GenBank/DDBJ whole genome shotgun (WGS) entry which is preliminary data.</text>
</comment>
<dbReference type="Proteomes" id="UP001429564">
    <property type="component" value="Unassembled WGS sequence"/>
</dbReference>
<evidence type="ECO:0000313" key="2">
    <source>
        <dbReference type="EMBL" id="NIZ61699.1"/>
    </source>
</evidence>
<gene>
    <name evidence="2" type="ORF">DL239_12035</name>
</gene>
<accession>A0ABX0WA77</accession>
<keyword evidence="1" id="KW-0732">Signal</keyword>
<dbReference type="PROSITE" id="PS51257">
    <property type="entry name" value="PROKAR_LIPOPROTEIN"/>
    <property type="match status" value="1"/>
</dbReference>
<feature type="chain" id="PRO_5047268655" description="Spore coat protein U domain-containing protein" evidence="1">
    <location>
        <begin position="25"/>
        <end position="112"/>
    </location>
</feature>
<reference evidence="2 3" key="1">
    <citation type="submission" date="2018-05" db="EMBL/GenBank/DDBJ databases">
        <authorList>
            <person name="Zhang Y.-J."/>
        </authorList>
    </citation>
    <scope>NUCLEOTIDE SEQUENCE [LARGE SCALE GENOMIC DNA]</scope>
    <source>
        <strain evidence="2 3">CY04</strain>
    </source>
</reference>
<name>A0ABX0WA77_9RHOB</name>
<evidence type="ECO:0000256" key="1">
    <source>
        <dbReference type="SAM" id="SignalP"/>
    </source>
</evidence>
<proteinExistence type="predicted"/>